<proteinExistence type="predicted"/>
<organism evidence="1 2">
    <name type="scientific">Antrodiella citrinella</name>
    <dbReference type="NCBI Taxonomy" id="2447956"/>
    <lineage>
        <taxon>Eukaryota</taxon>
        <taxon>Fungi</taxon>
        <taxon>Dikarya</taxon>
        <taxon>Basidiomycota</taxon>
        <taxon>Agaricomycotina</taxon>
        <taxon>Agaricomycetes</taxon>
        <taxon>Polyporales</taxon>
        <taxon>Steccherinaceae</taxon>
        <taxon>Antrodiella</taxon>
    </lineage>
</organism>
<comment type="caution">
    <text evidence="1">The sequence shown here is derived from an EMBL/GenBank/DDBJ whole genome shotgun (WGS) entry which is preliminary data.</text>
</comment>
<dbReference type="Proteomes" id="UP000308730">
    <property type="component" value="Unassembled WGS sequence"/>
</dbReference>
<accession>A0A4S4LW06</accession>
<gene>
    <name evidence="1" type="ORF">EUX98_g9324</name>
</gene>
<dbReference type="OrthoDB" id="2802765at2759"/>
<sequence>EDCAEDVGKVALNVAPFFLRREDELFARQDESGAINWKNVGNDVKKGAETAGKVALNVAPFFMRRQDDQSGAFSLKTAAEDVGKVALNVAPFFLKREDDESGALRTYPGATQNFISPSSFHNFKGGDVKGRDEELLARQESGAFSLKTAAEDVGKVALNVAPFFLRREDELFARQDESGAINWKNVGNDVKKGAETAGKVALNVAPFFMRRQDDQSGAFSLKTAAEDVGKVALNVAPFFLKREDDESGAFSFHDFFNDAKSVVSSVLSRREEELLAREELIDFVARSLNELD</sequence>
<protein>
    <submittedName>
        <fullName evidence="1">Uncharacterized protein</fullName>
    </submittedName>
</protein>
<dbReference type="AlphaFoldDB" id="A0A4S4LW06"/>
<dbReference type="EMBL" id="SGPM01000744">
    <property type="protein sequence ID" value="THH16297.1"/>
    <property type="molecule type" value="Genomic_DNA"/>
</dbReference>
<keyword evidence="2" id="KW-1185">Reference proteome</keyword>
<evidence type="ECO:0000313" key="1">
    <source>
        <dbReference type="EMBL" id="THH16297.1"/>
    </source>
</evidence>
<feature type="non-terminal residue" evidence="1">
    <location>
        <position position="1"/>
    </location>
</feature>
<reference evidence="1 2" key="1">
    <citation type="submission" date="2019-02" db="EMBL/GenBank/DDBJ databases">
        <title>Genome sequencing of the rare red list fungi Antrodiella citrinella (Flaviporus citrinellus).</title>
        <authorList>
            <person name="Buettner E."/>
            <person name="Kellner H."/>
        </authorList>
    </citation>
    <scope>NUCLEOTIDE SEQUENCE [LARGE SCALE GENOMIC DNA]</scope>
    <source>
        <strain evidence="1 2">DSM 108506</strain>
    </source>
</reference>
<name>A0A4S4LW06_9APHY</name>
<evidence type="ECO:0000313" key="2">
    <source>
        <dbReference type="Proteomes" id="UP000308730"/>
    </source>
</evidence>